<reference evidence="4" key="1">
    <citation type="submission" date="2014-01" db="EMBL/GenBank/DDBJ databases">
        <title>The genome of the white-rot fungus Pycnoporus cinnabarinus: a basidiomycete model with a versatile arsenal for lignocellulosic biomass breakdown.</title>
        <authorList>
            <person name="Levasseur A."/>
            <person name="Lomascolo A."/>
            <person name="Ruiz-Duenas F.J."/>
            <person name="Uzan E."/>
            <person name="Piumi F."/>
            <person name="Kues U."/>
            <person name="Ram A.F.J."/>
            <person name="Murat C."/>
            <person name="Haon M."/>
            <person name="Benoit I."/>
            <person name="Arfi Y."/>
            <person name="Chevret D."/>
            <person name="Drula E."/>
            <person name="Kwon M.J."/>
            <person name="Gouret P."/>
            <person name="Lesage-Meessen L."/>
            <person name="Lombard V."/>
            <person name="Mariette J."/>
            <person name="Noirot C."/>
            <person name="Park J."/>
            <person name="Patyshakuliyeva A."/>
            <person name="Wieneger R.A.B."/>
            <person name="Wosten H.A.B."/>
            <person name="Martin F."/>
            <person name="Coutinho P.M."/>
            <person name="de Vries R."/>
            <person name="Martinez A.T."/>
            <person name="Klopp C."/>
            <person name="Pontarotti P."/>
            <person name="Henrissat B."/>
            <person name="Record E."/>
        </authorList>
    </citation>
    <scope>NUCLEOTIDE SEQUENCE [LARGE SCALE GENOMIC DNA]</scope>
    <source>
        <strain evidence="4">BRFM137</strain>
    </source>
</reference>
<dbReference type="InterPro" id="IPR001509">
    <property type="entry name" value="Epimerase_deHydtase"/>
</dbReference>
<evidence type="ECO:0000259" key="3">
    <source>
        <dbReference type="Pfam" id="PF01370"/>
    </source>
</evidence>
<dbReference type="PANTHER" id="PTHR10366">
    <property type="entry name" value="NAD DEPENDENT EPIMERASE/DEHYDRATASE"/>
    <property type="match status" value="1"/>
</dbReference>
<dbReference type="EMBL" id="CCBP010000033">
    <property type="protein sequence ID" value="CDO69082.1"/>
    <property type="molecule type" value="Genomic_DNA"/>
</dbReference>
<dbReference type="GO" id="GO:0016616">
    <property type="term" value="F:oxidoreductase activity, acting on the CH-OH group of donors, NAD or NADP as acceptor"/>
    <property type="evidence" value="ECO:0007669"/>
    <property type="project" value="TreeGrafter"/>
</dbReference>
<dbReference type="InterPro" id="IPR050425">
    <property type="entry name" value="NAD(P)_dehydrat-like"/>
</dbReference>
<proteinExistence type="inferred from homology"/>
<dbReference type="STRING" id="5643.A0A060S3S7"/>
<keyword evidence="5" id="KW-1185">Reference proteome</keyword>
<evidence type="ECO:0000313" key="4">
    <source>
        <dbReference type="EMBL" id="CDO69082.1"/>
    </source>
</evidence>
<evidence type="ECO:0000256" key="1">
    <source>
        <dbReference type="ARBA" id="ARBA00023002"/>
    </source>
</evidence>
<name>A0A060S3S7_PYCCI</name>
<evidence type="ECO:0000256" key="2">
    <source>
        <dbReference type="ARBA" id="ARBA00023445"/>
    </source>
</evidence>
<sequence length="352" mass="39591">MPAITSGRVLVTGANGYAATWILKELLERGFIVRGTTRSESKAAFVRDLLKSFGDRLELVVIPDARKEGAHDDALKDVDAILHVASPTILNPKHPDDDVRPAIQSTLSLLQSAFKHRDTVKRVVITSSVVALAPLADPGDAPKVIDESSWNDVAVQHVREKGKDSDPHMGYPASKTLSEREAWAFWTRGNEKLGGKLDWDLVTLVPPFILGPIINDITTTEQLNGPVQYFWSAVAKGAYQHDKDALVRKGYQFIDVRDFARAQVESLLKEEARGQRLIVTGHEFVWQQFIDIARKYTDKIPPGHPEAYDPSKVVLPIRYDDEKSRKILDVQYRPIEDTVRDTIEDYKYKGWL</sequence>
<evidence type="ECO:0000313" key="5">
    <source>
        <dbReference type="Proteomes" id="UP000029665"/>
    </source>
</evidence>
<dbReference type="PANTHER" id="PTHR10366:SF564">
    <property type="entry name" value="STEROL-4-ALPHA-CARBOXYLATE 3-DEHYDROGENASE, DECARBOXYLATING"/>
    <property type="match status" value="1"/>
</dbReference>
<dbReference type="AlphaFoldDB" id="A0A060S3S7"/>
<dbReference type="InterPro" id="IPR036291">
    <property type="entry name" value="NAD(P)-bd_dom_sf"/>
</dbReference>
<dbReference type="SUPFAM" id="SSF51735">
    <property type="entry name" value="NAD(P)-binding Rossmann-fold domains"/>
    <property type="match status" value="1"/>
</dbReference>
<dbReference type="OrthoDB" id="2735536at2759"/>
<dbReference type="OMA" id="HGGNLWM"/>
<protein>
    <recommendedName>
        <fullName evidence="3">NAD-dependent epimerase/dehydratase domain-containing protein</fullName>
    </recommendedName>
</protein>
<dbReference type="Gene3D" id="3.40.50.720">
    <property type="entry name" value="NAD(P)-binding Rossmann-like Domain"/>
    <property type="match status" value="1"/>
</dbReference>
<comment type="similarity">
    <text evidence="2">Belongs to the NAD(P)-dependent epimerase/dehydratase family. Dihydroflavonol-4-reductase subfamily.</text>
</comment>
<gene>
    <name evidence="4" type="ORF">BN946_scf184992.g31</name>
</gene>
<dbReference type="Proteomes" id="UP000029665">
    <property type="component" value="Unassembled WGS sequence"/>
</dbReference>
<feature type="domain" description="NAD-dependent epimerase/dehydratase" evidence="3">
    <location>
        <begin position="9"/>
        <end position="271"/>
    </location>
</feature>
<comment type="caution">
    <text evidence="4">The sequence shown here is derived from an EMBL/GenBank/DDBJ whole genome shotgun (WGS) entry which is preliminary data.</text>
</comment>
<dbReference type="HOGENOM" id="CLU_007383_9_2_1"/>
<organism evidence="4 5">
    <name type="scientific">Pycnoporus cinnabarinus</name>
    <name type="common">Cinnabar-red polypore</name>
    <name type="synonym">Trametes cinnabarina</name>
    <dbReference type="NCBI Taxonomy" id="5643"/>
    <lineage>
        <taxon>Eukaryota</taxon>
        <taxon>Fungi</taxon>
        <taxon>Dikarya</taxon>
        <taxon>Basidiomycota</taxon>
        <taxon>Agaricomycotina</taxon>
        <taxon>Agaricomycetes</taxon>
        <taxon>Polyporales</taxon>
        <taxon>Polyporaceae</taxon>
        <taxon>Trametes</taxon>
    </lineage>
</organism>
<dbReference type="Pfam" id="PF01370">
    <property type="entry name" value="Epimerase"/>
    <property type="match status" value="1"/>
</dbReference>
<accession>A0A060S3S7</accession>
<keyword evidence="1" id="KW-0560">Oxidoreductase</keyword>